<feature type="transmembrane region" description="Helical" evidence="10">
    <location>
        <begin position="399"/>
        <end position="418"/>
    </location>
</feature>
<dbReference type="GO" id="GO:0004168">
    <property type="term" value="F:dolichol kinase activity"/>
    <property type="evidence" value="ECO:0007669"/>
    <property type="project" value="UniProtKB-EC"/>
</dbReference>
<feature type="transmembrane region" description="Helical" evidence="10">
    <location>
        <begin position="430"/>
        <end position="454"/>
    </location>
</feature>
<comment type="similarity">
    <text evidence="2">Belongs to the polyprenol kinase family.</text>
</comment>
<dbReference type="EMBL" id="JAWDGP010000750">
    <property type="protein sequence ID" value="KAK3797595.1"/>
    <property type="molecule type" value="Genomic_DNA"/>
</dbReference>
<name>A0AAE1E8N6_9GAST</name>
<evidence type="ECO:0000256" key="10">
    <source>
        <dbReference type="SAM" id="Phobius"/>
    </source>
</evidence>
<evidence type="ECO:0000256" key="6">
    <source>
        <dbReference type="ARBA" id="ARBA00022777"/>
    </source>
</evidence>
<evidence type="ECO:0000313" key="12">
    <source>
        <dbReference type="Proteomes" id="UP001283361"/>
    </source>
</evidence>
<evidence type="ECO:0000256" key="1">
    <source>
        <dbReference type="ARBA" id="ARBA00004477"/>
    </source>
</evidence>
<feature type="transmembrane region" description="Helical" evidence="10">
    <location>
        <begin position="169"/>
        <end position="190"/>
    </location>
</feature>
<evidence type="ECO:0000256" key="4">
    <source>
        <dbReference type="ARBA" id="ARBA00022679"/>
    </source>
</evidence>
<dbReference type="PANTHER" id="PTHR13205:SF15">
    <property type="entry name" value="DOLICHOL KINASE"/>
    <property type="match status" value="1"/>
</dbReference>
<feature type="transmembrane region" description="Helical" evidence="10">
    <location>
        <begin position="67"/>
        <end position="84"/>
    </location>
</feature>
<comment type="subcellular location">
    <subcellularLocation>
        <location evidence="1">Endoplasmic reticulum membrane</location>
        <topology evidence="1">Multi-pass membrane protein</topology>
    </subcellularLocation>
</comment>
<gene>
    <name evidence="11" type="ORF">RRG08_054623</name>
</gene>
<evidence type="ECO:0000256" key="2">
    <source>
        <dbReference type="ARBA" id="ARBA00010794"/>
    </source>
</evidence>
<evidence type="ECO:0000256" key="8">
    <source>
        <dbReference type="ARBA" id="ARBA00022989"/>
    </source>
</evidence>
<dbReference type="Proteomes" id="UP001283361">
    <property type="component" value="Unassembled WGS sequence"/>
</dbReference>
<sequence>MDFYNILASVTTLYITYNYALTEKKAKHHWTISGTILMDLFLLLLCSGDVKQSGCSNKNYRPAAHNGIFLTIAIPMIHMGELVADHNQGDDSLVLAQLWLSLGSVSSVIARWLWVGKETSKVCLSFLIISSGMIMIHLSSSIAFFLYGVDFLIVWSGLKFIPIWLPRSFTFGELAIVLQLLVGFINRFAFGCLESSWLVGETFPLLMFTTTLLVTVVAATCVTYVTFSHLSVWRFILTYVLFAAAALGFLHVTCPETPLLWLLHFTMKGCKRIWLVTTWFLILAITFTWTANQSFVMKQVGSSSNETISYPWQISSSHIECLKNVSAKFTSRKMFHIYIVLVYIPGLIVDPTFLFLASIVVFSLFIIVEAARAWKVPVIGPCINDIQLLFVDERDQGHIFLTHFYLLLGMSLPLWLSPMLFSTHQGTLEMYAGVLALGVGDTVACLSGRAIGFLHWPGSKKTIEGSICSIIAQMVLIAAGSFLGVVKITSMFTAFTGVIMAALAEAFTDQIDNLILPLVLLTLELFSPNSIGLIVAAVNFSLHEMRTGNCVVKKSPCSGRILAVLQSKRPAVRA</sequence>
<feature type="transmembrane region" description="Helical" evidence="10">
    <location>
        <begin position="232"/>
        <end position="252"/>
    </location>
</feature>
<evidence type="ECO:0000313" key="11">
    <source>
        <dbReference type="EMBL" id="KAK3797595.1"/>
    </source>
</evidence>
<keyword evidence="7" id="KW-0256">Endoplasmic reticulum</keyword>
<comment type="caution">
    <text evidence="11">The sequence shown here is derived from an EMBL/GenBank/DDBJ whole genome shotgun (WGS) entry which is preliminary data.</text>
</comment>
<accession>A0AAE1E8N6</accession>
<dbReference type="GO" id="GO:0005789">
    <property type="term" value="C:endoplasmic reticulum membrane"/>
    <property type="evidence" value="ECO:0007669"/>
    <property type="project" value="UniProtKB-SubCell"/>
</dbReference>
<keyword evidence="5 10" id="KW-0812">Transmembrane</keyword>
<dbReference type="GO" id="GO:0043048">
    <property type="term" value="P:dolichyl monophosphate biosynthetic process"/>
    <property type="evidence" value="ECO:0007669"/>
    <property type="project" value="TreeGrafter"/>
</dbReference>
<keyword evidence="8 10" id="KW-1133">Transmembrane helix</keyword>
<feature type="transmembrane region" description="Helical" evidence="10">
    <location>
        <begin position="335"/>
        <end position="368"/>
    </location>
</feature>
<feature type="transmembrane region" description="Helical" evidence="10">
    <location>
        <begin position="273"/>
        <end position="291"/>
    </location>
</feature>
<dbReference type="InterPro" id="IPR032974">
    <property type="entry name" value="Polypren_kinase"/>
</dbReference>
<feature type="transmembrane region" description="Helical" evidence="10">
    <location>
        <begin position="475"/>
        <end position="503"/>
    </location>
</feature>
<organism evidence="11 12">
    <name type="scientific">Elysia crispata</name>
    <name type="common">lettuce slug</name>
    <dbReference type="NCBI Taxonomy" id="231223"/>
    <lineage>
        <taxon>Eukaryota</taxon>
        <taxon>Metazoa</taxon>
        <taxon>Spiralia</taxon>
        <taxon>Lophotrochozoa</taxon>
        <taxon>Mollusca</taxon>
        <taxon>Gastropoda</taxon>
        <taxon>Heterobranchia</taxon>
        <taxon>Euthyneura</taxon>
        <taxon>Panpulmonata</taxon>
        <taxon>Sacoglossa</taxon>
        <taxon>Placobranchoidea</taxon>
        <taxon>Plakobranchidae</taxon>
        <taxon>Elysia</taxon>
    </lineage>
</organism>
<evidence type="ECO:0000256" key="7">
    <source>
        <dbReference type="ARBA" id="ARBA00022824"/>
    </source>
</evidence>
<feature type="transmembrane region" description="Helical" evidence="10">
    <location>
        <begin position="96"/>
        <end position="114"/>
    </location>
</feature>
<proteinExistence type="inferred from homology"/>
<evidence type="ECO:0000256" key="9">
    <source>
        <dbReference type="ARBA" id="ARBA00023136"/>
    </source>
</evidence>
<protein>
    <recommendedName>
        <fullName evidence="3">dolichol kinase</fullName>
        <ecNumber evidence="3">2.7.1.108</ecNumber>
    </recommendedName>
</protein>
<feature type="transmembrane region" description="Helical" evidence="10">
    <location>
        <begin position="126"/>
        <end position="149"/>
    </location>
</feature>
<keyword evidence="4" id="KW-0808">Transferase</keyword>
<feature type="transmembrane region" description="Helical" evidence="10">
    <location>
        <begin position="515"/>
        <end position="538"/>
    </location>
</feature>
<dbReference type="AlphaFoldDB" id="A0AAE1E8N6"/>
<feature type="transmembrane region" description="Helical" evidence="10">
    <location>
        <begin position="202"/>
        <end position="226"/>
    </location>
</feature>
<keyword evidence="9 10" id="KW-0472">Membrane</keyword>
<dbReference type="EC" id="2.7.1.108" evidence="3"/>
<keyword evidence="6" id="KW-0418">Kinase</keyword>
<dbReference type="PANTHER" id="PTHR13205">
    <property type="entry name" value="TRANSMEMBRANE PROTEIN 15-RELATED"/>
    <property type="match status" value="1"/>
</dbReference>
<reference evidence="11" key="1">
    <citation type="journal article" date="2023" name="G3 (Bethesda)">
        <title>A reference genome for the long-term kleptoplast-retaining sea slug Elysia crispata morphotype clarki.</title>
        <authorList>
            <person name="Eastman K.E."/>
            <person name="Pendleton A.L."/>
            <person name="Shaikh M.A."/>
            <person name="Suttiyut T."/>
            <person name="Ogas R."/>
            <person name="Tomko P."/>
            <person name="Gavelis G."/>
            <person name="Widhalm J.R."/>
            <person name="Wisecaver J.H."/>
        </authorList>
    </citation>
    <scope>NUCLEOTIDE SEQUENCE</scope>
    <source>
        <strain evidence="11">ECLA1</strain>
    </source>
</reference>
<keyword evidence="12" id="KW-1185">Reference proteome</keyword>
<evidence type="ECO:0000256" key="3">
    <source>
        <dbReference type="ARBA" id="ARBA00012132"/>
    </source>
</evidence>
<evidence type="ECO:0000256" key="5">
    <source>
        <dbReference type="ARBA" id="ARBA00022692"/>
    </source>
</evidence>